<accession>A0A9N9BDW7</accession>
<feature type="region of interest" description="Disordered" evidence="1">
    <location>
        <begin position="288"/>
        <end position="350"/>
    </location>
</feature>
<dbReference type="Gene3D" id="1.10.510.10">
    <property type="entry name" value="Transferase(Phosphotransferase) domain 1"/>
    <property type="match status" value="1"/>
</dbReference>
<feature type="compositionally biased region" description="Basic and acidic residues" evidence="1">
    <location>
        <begin position="319"/>
        <end position="334"/>
    </location>
</feature>
<dbReference type="Proteomes" id="UP000789508">
    <property type="component" value="Unassembled WGS sequence"/>
</dbReference>
<feature type="region of interest" description="Disordered" evidence="1">
    <location>
        <begin position="217"/>
        <end position="250"/>
    </location>
</feature>
<feature type="compositionally biased region" description="Low complexity" evidence="1">
    <location>
        <begin position="231"/>
        <end position="243"/>
    </location>
</feature>
<feature type="compositionally biased region" description="Polar residues" evidence="1">
    <location>
        <begin position="431"/>
        <end position="441"/>
    </location>
</feature>
<comment type="caution">
    <text evidence="2">The sequence shown here is derived from an EMBL/GenBank/DDBJ whole genome shotgun (WGS) entry which is preliminary data.</text>
</comment>
<evidence type="ECO:0000313" key="3">
    <source>
        <dbReference type="Proteomes" id="UP000789508"/>
    </source>
</evidence>
<evidence type="ECO:0000256" key="1">
    <source>
        <dbReference type="SAM" id="MobiDB-lite"/>
    </source>
</evidence>
<organism evidence="2 3">
    <name type="scientific">Ambispora leptoticha</name>
    <dbReference type="NCBI Taxonomy" id="144679"/>
    <lineage>
        <taxon>Eukaryota</taxon>
        <taxon>Fungi</taxon>
        <taxon>Fungi incertae sedis</taxon>
        <taxon>Mucoromycota</taxon>
        <taxon>Glomeromycotina</taxon>
        <taxon>Glomeromycetes</taxon>
        <taxon>Archaeosporales</taxon>
        <taxon>Ambisporaceae</taxon>
        <taxon>Ambispora</taxon>
    </lineage>
</organism>
<dbReference type="OrthoDB" id="541276at2759"/>
<dbReference type="SUPFAM" id="SSF56112">
    <property type="entry name" value="Protein kinase-like (PK-like)"/>
    <property type="match status" value="1"/>
</dbReference>
<protein>
    <submittedName>
        <fullName evidence="2">5991_t:CDS:1</fullName>
    </submittedName>
</protein>
<name>A0A9N9BDW7_9GLOM</name>
<dbReference type="EMBL" id="CAJVPS010002284">
    <property type="protein sequence ID" value="CAG8564464.1"/>
    <property type="molecule type" value="Genomic_DNA"/>
</dbReference>
<reference evidence="2" key="1">
    <citation type="submission" date="2021-06" db="EMBL/GenBank/DDBJ databases">
        <authorList>
            <person name="Kallberg Y."/>
            <person name="Tangrot J."/>
            <person name="Rosling A."/>
        </authorList>
    </citation>
    <scope>NUCLEOTIDE SEQUENCE</scope>
    <source>
        <strain evidence="2">FL130A</strain>
    </source>
</reference>
<feature type="compositionally biased region" description="Polar residues" evidence="1">
    <location>
        <begin position="307"/>
        <end position="318"/>
    </location>
</feature>
<gene>
    <name evidence="2" type="ORF">ALEPTO_LOCUS6510</name>
</gene>
<evidence type="ECO:0000313" key="2">
    <source>
        <dbReference type="EMBL" id="CAG8564464.1"/>
    </source>
</evidence>
<sequence>MITECRNPVRETYHPRLGDIWSLGIIFLNLLYHRSPWSDPNPEHCKSFADFQQDKIGFLMQQFKNMPESVAHFLSTRVFCRPEEGRISIREWKVWCKNLVPKMLNNEEEEEYCNVDQLDLHELTISAGAQVNDEEARGDSSEEQQHNYVRKKSWSDVFEESLDKEMDFTAPVVFLDEMDNGQAFIDNNQSKENKVAFVETTTTTSSTEVPFFEVVSENNENKREDEEDQQQADASAINSDADSGFGTDEDINGNAMMIRARVQQNDTSVNDNDNTNAGLYTPPKVIYCRPRPWGEERNSTTSTENTHMQNNDHWNSYNLRRERLERRKEKEKKSQSVRNRRRGSSVGAQDALSFSFPHRVRPRRVLYFKPNVTPPTKNSLPPSPKRNNHSNSDFVSETYVPPSNPVRRKSFVTLPDRRKSLNPVSDRRKSLTPTSTSFDASTHSLQRKISLDFDEVEKSPKIVTKSTKNSLTKMLEKMVIFNRGIKIGGQGKDIM</sequence>
<keyword evidence="3" id="KW-1185">Reference proteome</keyword>
<feature type="region of interest" description="Disordered" evidence="1">
    <location>
        <begin position="367"/>
        <end position="441"/>
    </location>
</feature>
<dbReference type="AlphaFoldDB" id="A0A9N9BDW7"/>
<proteinExistence type="predicted"/>
<dbReference type="InterPro" id="IPR011009">
    <property type="entry name" value="Kinase-like_dom_sf"/>
</dbReference>
<feature type="compositionally biased region" description="Basic and acidic residues" evidence="1">
    <location>
        <begin position="415"/>
        <end position="429"/>
    </location>
</feature>